<dbReference type="Pfam" id="PF02053">
    <property type="entry name" value="Gene66"/>
    <property type="match status" value="1"/>
</dbReference>
<evidence type="ECO:0000313" key="7">
    <source>
        <dbReference type="EMBL" id="QEY02275.1"/>
    </source>
</evidence>
<keyword evidence="6" id="KW-0946">Virion</keyword>
<keyword evidence="4" id="KW-1048">Host nucleus</keyword>
<gene>
    <name evidence="7" type="primary">US10</name>
</gene>
<keyword evidence="5" id="KW-0920">Virion tegument</keyword>
<evidence type="ECO:0000256" key="5">
    <source>
        <dbReference type="ARBA" id="ARBA00022580"/>
    </source>
</evidence>
<proteinExistence type="inferred from homology"/>
<evidence type="ECO:0000256" key="6">
    <source>
        <dbReference type="ARBA" id="ARBA00022844"/>
    </source>
</evidence>
<evidence type="ECO:0000256" key="1">
    <source>
        <dbReference type="ARBA" id="ARBA00004428"/>
    </source>
</evidence>
<evidence type="ECO:0000256" key="4">
    <source>
        <dbReference type="ARBA" id="ARBA00022562"/>
    </source>
</evidence>
<dbReference type="EMBL" id="MH939248">
    <property type="protein sequence ID" value="QEY02275.1"/>
    <property type="molecule type" value="Genomic_DNA"/>
</dbReference>
<comment type="subcellular location">
    <subcellularLocation>
        <location evidence="1">Host nucleus matrix</location>
    </subcellularLocation>
    <subcellularLocation>
        <location evidence="2">Virion tegument</location>
    </subcellularLocation>
</comment>
<sequence>MSSEVCEVPSPQKQMGLWSVCRKLRRTSHLWPDPANEKVYGILSAGGVHISSLPKSVRGLARTVLTAAMVSFAAMKAGMPPSIHLWREIMDLTDATIRREQRSTSNFYVAGSLRKIVSVALRNYKHAPETHGEMDSRLTAIMYWCCLGHPGCCIVSHLYEENSDLIKLLGMATGCGESPLTEVESYWKPLCRAVAAKGNALICDDVEVAHYLINVRQSSESSPPDDGEDIE</sequence>
<dbReference type="GO" id="GO:0044204">
    <property type="term" value="C:host cell nuclear matrix"/>
    <property type="evidence" value="ECO:0007669"/>
    <property type="project" value="UniProtKB-SubCell"/>
</dbReference>
<evidence type="ECO:0000256" key="2">
    <source>
        <dbReference type="ARBA" id="ARBA00004535"/>
    </source>
</evidence>
<dbReference type="PRINTS" id="PR00957">
    <property type="entry name" value="GENE66"/>
</dbReference>
<dbReference type="GO" id="GO:0019033">
    <property type="term" value="C:viral tegument"/>
    <property type="evidence" value="ECO:0007669"/>
    <property type="project" value="UniProtKB-SubCell"/>
</dbReference>
<name>A0A5J6NLY3_9ALPH</name>
<dbReference type="InterPro" id="IPR000714">
    <property type="entry name" value="EHV_Unk"/>
</dbReference>
<protein>
    <submittedName>
        <fullName evidence="7">US10 protein</fullName>
    </submittedName>
</protein>
<accession>A0A5J6NLY3</accession>
<reference evidence="7" key="1">
    <citation type="submission" date="2018-09" db="EMBL/GenBank/DDBJ databases">
        <title>Genomic sequence analysis of Gallid alphaherpesvirus 3 strain 301B/1.</title>
        <authorList>
            <person name="Kim T."/>
            <person name="Volkening J.D."/>
            <person name="Spatz S.J."/>
        </authorList>
    </citation>
    <scope>NUCLEOTIDE SEQUENCE</scope>
    <source>
        <strain evidence="7">301B/1</strain>
    </source>
</reference>
<dbReference type="GO" id="GO:0008270">
    <property type="term" value="F:zinc ion binding"/>
    <property type="evidence" value="ECO:0007669"/>
    <property type="project" value="InterPro"/>
</dbReference>
<comment type="similarity">
    <text evidence="3">Belongs to the herpesviridae US10 family.</text>
</comment>
<evidence type="ECO:0000256" key="3">
    <source>
        <dbReference type="ARBA" id="ARBA00005815"/>
    </source>
</evidence>
<organism evidence="7">
    <name type="scientific">Gallid alphaherpesvirus 3</name>
    <dbReference type="NCBI Taxonomy" id="35250"/>
    <lineage>
        <taxon>Viruses</taxon>
        <taxon>Duplodnaviria</taxon>
        <taxon>Heunggongvirae</taxon>
        <taxon>Peploviricota</taxon>
        <taxon>Herviviricetes</taxon>
        <taxon>Herpesvirales</taxon>
        <taxon>Orthoherpesviridae</taxon>
        <taxon>Alphaherpesvirinae</taxon>
        <taxon>Mardivirus</taxon>
        <taxon>Mardivirus gallidalpha3</taxon>
    </lineage>
</organism>